<protein>
    <submittedName>
        <fullName evidence="1">Uncharacterized protein</fullName>
    </submittedName>
</protein>
<name>A0A0S4XQ28_9BACT</name>
<gene>
    <name evidence="1" type="ORF">BN3087_760002</name>
</gene>
<proteinExistence type="predicted"/>
<sequence>MWSRNKLDYCDIFFKFSISSKLLFFDTIVKTIQRIEYDQTDRKFINFKLYIKD</sequence>
<evidence type="ECO:0000313" key="1">
    <source>
        <dbReference type="EMBL" id="CUV66333.1"/>
    </source>
</evidence>
<organism evidence="1">
    <name type="scientific">Sulfurovum sp. enrichment culture clone C5</name>
    <dbReference type="NCBI Taxonomy" id="497650"/>
    <lineage>
        <taxon>Bacteria</taxon>
        <taxon>Pseudomonadati</taxon>
        <taxon>Campylobacterota</taxon>
        <taxon>Epsilonproteobacteria</taxon>
        <taxon>Campylobacterales</taxon>
        <taxon>Sulfurovaceae</taxon>
        <taxon>Sulfurovum</taxon>
        <taxon>environmental samples</taxon>
    </lineage>
</organism>
<dbReference type="AlphaFoldDB" id="A0A0S4XQ28"/>
<reference evidence="1" key="1">
    <citation type="submission" date="2015-11" db="EMBL/GenBank/DDBJ databases">
        <authorList>
            <person name="Zhang Y."/>
            <person name="Guo Z."/>
        </authorList>
    </citation>
    <scope>NUCLEOTIDE SEQUENCE</scope>
    <source>
        <strain evidence="1">BN30871</strain>
    </source>
</reference>
<accession>A0A0S4XQ28</accession>
<dbReference type="EMBL" id="FAXN01000080">
    <property type="protein sequence ID" value="CUV66333.1"/>
    <property type="molecule type" value="Genomic_DNA"/>
</dbReference>